<reference evidence="2 3" key="1">
    <citation type="submission" date="2024-02" db="EMBL/GenBank/DDBJ databases">
        <title>Lysinimicrobium sediminis NBRC 112286.</title>
        <authorList>
            <person name="Ichikawa N."/>
            <person name="Katano-Makiyama Y."/>
            <person name="Hidaka K."/>
        </authorList>
    </citation>
    <scope>NUCLEOTIDE SEQUENCE [LARGE SCALE GENOMIC DNA]</scope>
    <source>
        <strain evidence="2 3">NBRC 112286</strain>
    </source>
</reference>
<dbReference type="PANTHER" id="PTHR42743">
    <property type="entry name" value="AMINO-ACID AMINOTRANSFERASE"/>
    <property type="match status" value="1"/>
</dbReference>
<dbReference type="PANTHER" id="PTHR42743:SF11">
    <property type="entry name" value="AMINODEOXYCHORISMATE LYASE"/>
    <property type="match status" value="1"/>
</dbReference>
<keyword evidence="2" id="KW-0032">Aminotransferase</keyword>
<evidence type="ECO:0000313" key="2">
    <source>
        <dbReference type="EMBL" id="GAA5517813.1"/>
    </source>
</evidence>
<comment type="caution">
    <text evidence="2">The sequence shown here is derived from an EMBL/GenBank/DDBJ whole genome shotgun (WGS) entry which is preliminary data.</text>
</comment>
<gene>
    <name evidence="2" type="primary">dat</name>
    <name evidence="2" type="ORF">Lsed01_00228</name>
</gene>
<proteinExistence type="inferred from homology"/>
<dbReference type="SUPFAM" id="SSF56752">
    <property type="entry name" value="D-aminoacid aminotransferase-like PLP-dependent enzymes"/>
    <property type="match status" value="1"/>
</dbReference>
<name>A0ABP9WFN5_9MICO</name>
<dbReference type="Gene3D" id="3.30.470.10">
    <property type="match status" value="1"/>
</dbReference>
<protein>
    <submittedName>
        <fullName evidence="2">D-alanine aminotransferase</fullName>
    </submittedName>
</protein>
<dbReference type="RefSeq" id="WP_286215865.1">
    <property type="nucleotide sequence ID" value="NZ_AP027736.1"/>
</dbReference>
<keyword evidence="3" id="KW-1185">Reference proteome</keyword>
<keyword evidence="2" id="KW-0808">Transferase</keyword>
<accession>A0ABP9WFN5</accession>
<dbReference type="InterPro" id="IPR050571">
    <property type="entry name" value="Class-IV_PLP-Dep_Aminotrnsfr"/>
</dbReference>
<evidence type="ECO:0000313" key="3">
    <source>
        <dbReference type="Proteomes" id="UP001426770"/>
    </source>
</evidence>
<dbReference type="InterPro" id="IPR036038">
    <property type="entry name" value="Aminotransferase-like"/>
</dbReference>
<dbReference type="Gene3D" id="3.20.10.10">
    <property type="entry name" value="D-amino Acid Aminotransferase, subunit A, domain 2"/>
    <property type="match status" value="1"/>
</dbReference>
<dbReference type="Proteomes" id="UP001426770">
    <property type="component" value="Unassembled WGS sequence"/>
</dbReference>
<comment type="similarity">
    <text evidence="1">Belongs to the class-IV pyridoxal-phosphate-dependent aminotransferase family.</text>
</comment>
<dbReference type="InterPro" id="IPR043131">
    <property type="entry name" value="BCAT-like_N"/>
</dbReference>
<dbReference type="InterPro" id="IPR043132">
    <property type="entry name" value="BCAT-like_C"/>
</dbReference>
<dbReference type="GO" id="GO:0008483">
    <property type="term" value="F:transaminase activity"/>
    <property type="evidence" value="ECO:0007669"/>
    <property type="project" value="UniProtKB-KW"/>
</dbReference>
<dbReference type="InterPro" id="IPR001544">
    <property type="entry name" value="Aminotrans_IV"/>
</dbReference>
<organism evidence="2 3">
    <name type="scientific">Demequina sediminis</name>
    <dbReference type="NCBI Taxonomy" id="1930058"/>
    <lineage>
        <taxon>Bacteria</taxon>
        <taxon>Bacillati</taxon>
        <taxon>Actinomycetota</taxon>
        <taxon>Actinomycetes</taxon>
        <taxon>Micrococcales</taxon>
        <taxon>Demequinaceae</taxon>
        <taxon>Demequina</taxon>
    </lineage>
</organism>
<dbReference type="EMBL" id="BAABRR010000001">
    <property type="protein sequence ID" value="GAA5517813.1"/>
    <property type="molecule type" value="Genomic_DNA"/>
</dbReference>
<sequence length="294" mass="31128">MTTLVWVGGRLRGGGLLDDADEPVVAARDHGWTVGDGVFETMEVVHGRAFALTRHLKRLEYSMARMGMEPVDTEWVREAVGEVLSAAEGLTRLRITVSSGAGPMSSARGDGPHTLVVVANDSPALTECRAVRVPWRRNERSPLAGVKSTSYAENVVMMEFARSRGADEALMANTHGHLCEGTASNILIEREGEIVTPPLASGCLPGTVRGLALEWGAEASLPIRVAAPGELELGVLDEVTSGAAHAAVTSSTRRVQPLASLDGVELAPGPLLTALAEVFADRSARDTDPQPRRA</sequence>
<dbReference type="Pfam" id="PF01063">
    <property type="entry name" value="Aminotran_4"/>
    <property type="match status" value="1"/>
</dbReference>
<evidence type="ECO:0000256" key="1">
    <source>
        <dbReference type="ARBA" id="ARBA00009320"/>
    </source>
</evidence>